<name>A0A848BZW4_9FIRM</name>
<gene>
    <name evidence="1" type="ORF">HF872_09525</name>
</gene>
<sequence>MRWVDTREELPAPGQRVLCSMNVGTVWEFAACGVFCKSHWIVDDFTRPVGVGEVKYWAPIARVPKTKR</sequence>
<dbReference type="AlphaFoldDB" id="A0A848BZW4"/>
<evidence type="ECO:0000313" key="2">
    <source>
        <dbReference type="Proteomes" id="UP000591071"/>
    </source>
</evidence>
<evidence type="ECO:0008006" key="3">
    <source>
        <dbReference type="Google" id="ProtNLM"/>
    </source>
</evidence>
<evidence type="ECO:0000313" key="1">
    <source>
        <dbReference type="EMBL" id="NME28856.1"/>
    </source>
</evidence>
<dbReference type="EMBL" id="JABAFG010000015">
    <property type="protein sequence ID" value="NME28856.1"/>
    <property type="molecule type" value="Genomic_DNA"/>
</dbReference>
<accession>A0A848BZW4</accession>
<dbReference type="Proteomes" id="UP000591071">
    <property type="component" value="Unassembled WGS sequence"/>
</dbReference>
<comment type="caution">
    <text evidence="1">The sequence shown here is derived from an EMBL/GenBank/DDBJ whole genome shotgun (WGS) entry which is preliminary data.</text>
</comment>
<dbReference type="RefSeq" id="WP_170087825.1">
    <property type="nucleotide sequence ID" value="NZ_JABAFG010000015.1"/>
</dbReference>
<protein>
    <recommendedName>
        <fullName evidence="3">DUF551 domain-containing protein</fullName>
    </recommendedName>
</protein>
<proteinExistence type="predicted"/>
<organism evidence="1 2">
    <name type="scientific">Megasphaera hexanoica</name>
    <dbReference type="NCBI Taxonomy" id="1675036"/>
    <lineage>
        <taxon>Bacteria</taxon>
        <taxon>Bacillati</taxon>
        <taxon>Bacillota</taxon>
        <taxon>Negativicutes</taxon>
        <taxon>Veillonellales</taxon>
        <taxon>Veillonellaceae</taxon>
        <taxon>Megasphaera</taxon>
    </lineage>
</organism>
<reference evidence="1 2" key="1">
    <citation type="submission" date="2020-04" db="EMBL/GenBank/DDBJ databases">
        <authorList>
            <person name="Hitch T.C.A."/>
            <person name="Wylensek D."/>
            <person name="Clavel T."/>
        </authorList>
    </citation>
    <scope>NUCLEOTIDE SEQUENCE [LARGE SCALE GENOMIC DNA]</scope>
    <source>
        <strain evidence="1 2">Oil-RF-744-FAT-WT-6-1</strain>
    </source>
</reference>